<evidence type="ECO:0000256" key="1">
    <source>
        <dbReference type="RuleBase" id="RU003707"/>
    </source>
</evidence>
<dbReference type="SUPFAM" id="SSF53328">
    <property type="entry name" value="Formyltransferase"/>
    <property type="match status" value="1"/>
</dbReference>
<evidence type="ECO:0000259" key="2">
    <source>
        <dbReference type="Pfam" id="PF02911"/>
    </source>
</evidence>
<dbReference type="Pfam" id="PF00378">
    <property type="entry name" value="ECH_1"/>
    <property type="match status" value="1"/>
</dbReference>
<evidence type="ECO:0000313" key="4">
    <source>
        <dbReference type="Proteomes" id="UP001626593"/>
    </source>
</evidence>
<dbReference type="EMBL" id="CP141259">
    <property type="protein sequence ID" value="WRL46417.1"/>
    <property type="molecule type" value="Genomic_DNA"/>
</dbReference>
<dbReference type="PANTHER" id="PTHR43388">
    <property type="entry name" value="HYDROGENASE MATURATION FACTOR HOXX"/>
    <property type="match status" value="1"/>
</dbReference>
<protein>
    <submittedName>
        <fullName evidence="3">Hydrogenase maturation protein</fullName>
    </submittedName>
</protein>
<gene>
    <name evidence="3" type="ORF">U5817_25005</name>
</gene>
<proteinExistence type="inferred from homology"/>
<sequence>MRILLLTHSFNSLTQRLFAELQADGHELSVEFDIADRVAEEAVALFRPDLILAPFLKRAVPESIWSCHLTLIVHPGIVGDRGPSALDWAITNGEGEWGVTVLQAEAAMDAGPVWASVTFPMRDATKASLYRNEVTAAALQAVRSAIEKLPAWRAGTWVPTPLAGIPSGASLVGREEPKAYPATPGMAGCAALLPPYDRALACGTRGIERPLMRQAHRQIDWSNDNTTTILQKLRAADGFPGVADALFGVPCHLFDAHPATPDELRPAGPGEVIARRDGALLRATTDGAVWIGHVKRADHEHPFKLPATVAFAAESAALPELAIPLMRDATDLRWSELRYRESPDGTIGFLAFDFYNGAMATDQCRRLTAAIRFAATRQTRVLVLEGGRDFWSNGIHLNRIEAAASPADESWANINAMDDVCLALLTLTDRLTVAALRGNAGAGGCFLALAADYVWARDGIVLNPHYKNMGNLFGSEYWTYLLPRRVGTEAGRRIMANRLPLLARDAKPLGLVDATFSPDLPTFETEIARHAAALAADPALAERIAAKASRRAADEADKPLSAYRDEELAAMRRNFYGFDPSYHVARYHFVMKSPQSWTPRHLARHRDLGWRVPDEAEAA</sequence>
<dbReference type="InterPro" id="IPR009188">
    <property type="entry name" value="NiFe-hyd_mat_HypX/HoxX"/>
</dbReference>
<dbReference type="InterPro" id="IPR029045">
    <property type="entry name" value="ClpP/crotonase-like_dom_sf"/>
</dbReference>
<feature type="domain" description="Formyl transferase C-terminal" evidence="2">
    <location>
        <begin position="213"/>
        <end position="298"/>
    </location>
</feature>
<organism evidence="3 4">
    <name type="scientific">Aromatoleum evansii</name>
    <name type="common">Azoarcus evansii</name>
    <dbReference type="NCBI Taxonomy" id="59406"/>
    <lineage>
        <taxon>Bacteria</taxon>
        <taxon>Pseudomonadati</taxon>
        <taxon>Pseudomonadota</taxon>
        <taxon>Betaproteobacteria</taxon>
        <taxon>Rhodocyclales</taxon>
        <taxon>Rhodocyclaceae</taxon>
        <taxon>Aromatoleum</taxon>
    </lineage>
</organism>
<dbReference type="PIRSF" id="PIRSF006787">
    <property type="entry name" value="Hydrgn_mat_HoxX"/>
    <property type="match status" value="1"/>
</dbReference>
<evidence type="ECO:0000313" key="3">
    <source>
        <dbReference type="EMBL" id="WRL46417.1"/>
    </source>
</evidence>
<dbReference type="SUPFAM" id="SSF52096">
    <property type="entry name" value="ClpP/crotonase"/>
    <property type="match status" value="1"/>
</dbReference>
<dbReference type="Pfam" id="PF02911">
    <property type="entry name" value="Formyl_trans_C"/>
    <property type="match status" value="1"/>
</dbReference>
<reference evidence="3 4" key="1">
    <citation type="submission" date="2023-12" db="EMBL/GenBank/DDBJ databases">
        <title>A. evansii MAY27, complete genome.</title>
        <authorList>
            <person name="Wang Y."/>
        </authorList>
    </citation>
    <scope>NUCLEOTIDE SEQUENCE [LARGE SCALE GENOMIC DNA]</scope>
    <source>
        <strain evidence="3 4">MAY27</strain>
    </source>
</reference>
<dbReference type="CDD" id="cd06558">
    <property type="entry name" value="crotonase-like"/>
    <property type="match status" value="1"/>
</dbReference>
<keyword evidence="4" id="KW-1185">Reference proteome</keyword>
<dbReference type="InterPro" id="IPR047180">
    <property type="entry name" value="HoxX-like"/>
</dbReference>
<dbReference type="PROSITE" id="PS00166">
    <property type="entry name" value="ENOYL_COA_HYDRATASE"/>
    <property type="match status" value="1"/>
</dbReference>
<dbReference type="CDD" id="cd08701">
    <property type="entry name" value="FMT_C_HypX"/>
    <property type="match status" value="1"/>
</dbReference>
<dbReference type="InterPro" id="IPR018376">
    <property type="entry name" value="Enoyl-CoA_hyd/isom_CS"/>
</dbReference>
<dbReference type="Gene3D" id="3.90.226.10">
    <property type="entry name" value="2-enoyl-CoA Hydratase, Chain A, domain 1"/>
    <property type="match status" value="1"/>
</dbReference>
<dbReference type="InterPro" id="IPR005793">
    <property type="entry name" value="Formyl_trans_C"/>
</dbReference>
<name>A0ABZ1APH8_AROEV</name>
<dbReference type="Gene3D" id="3.40.50.12230">
    <property type="match status" value="1"/>
</dbReference>
<dbReference type="InterPro" id="IPR001753">
    <property type="entry name" value="Enoyl-CoA_hydra/iso"/>
</dbReference>
<dbReference type="PANTHER" id="PTHR43388:SF1">
    <property type="entry name" value="HYDROGENASE MATURATION FACTOR HOXX"/>
    <property type="match status" value="1"/>
</dbReference>
<dbReference type="SUPFAM" id="SSF50486">
    <property type="entry name" value="FMT C-terminal domain-like"/>
    <property type="match status" value="1"/>
</dbReference>
<dbReference type="InterPro" id="IPR011034">
    <property type="entry name" value="Formyl_transferase-like_C_sf"/>
</dbReference>
<dbReference type="RefSeq" id="WP_407279245.1">
    <property type="nucleotide sequence ID" value="NZ_CP141259.1"/>
</dbReference>
<dbReference type="CDD" id="cd08650">
    <property type="entry name" value="FMT_core_HypX_N"/>
    <property type="match status" value="1"/>
</dbReference>
<dbReference type="InterPro" id="IPR036477">
    <property type="entry name" value="Formyl_transf_N_sf"/>
</dbReference>
<dbReference type="Proteomes" id="UP001626593">
    <property type="component" value="Chromosome"/>
</dbReference>
<accession>A0ABZ1APH8</accession>
<comment type="similarity">
    <text evidence="1">Belongs to the enoyl-CoA hydratase/isomerase family.</text>
</comment>